<keyword evidence="12" id="KW-1185">Reference proteome</keyword>
<dbReference type="PANTHER" id="PTHR45981">
    <property type="entry name" value="LD02310P"/>
    <property type="match status" value="1"/>
</dbReference>
<dbReference type="GO" id="GO:0005768">
    <property type="term" value="C:endosome"/>
    <property type="evidence" value="ECO:0007669"/>
    <property type="project" value="UniProtKB-SubCell"/>
</dbReference>
<dbReference type="EMBL" id="VXIV02002008">
    <property type="protein sequence ID" value="KAF6027898.1"/>
    <property type="molecule type" value="Genomic_DNA"/>
</dbReference>
<organism evidence="11 12">
    <name type="scientific">Bugula neritina</name>
    <name type="common">Brown bryozoan</name>
    <name type="synonym">Sertularia neritina</name>
    <dbReference type="NCBI Taxonomy" id="10212"/>
    <lineage>
        <taxon>Eukaryota</taxon>
        <taxon>Metazoa</taxon>
        <taxon>Spiralia</taxon>
        <taxon>Lophotrochozoa</taxon>
        <taxon>Bryozoa</taxon>
        <taxon>Gymnolaemata</taxon>
        <taxon>Cheilostomatida</taxon>
        <taxon>Flustrina</taxon>
        <taxon>Buguloidea</taxon>
        <taxon>Bugulidae</taxon>
        <taxon>Bugula</taxon>
    </lineage>
</organism>
<accession>A0A7J7JR31</accession>
<evidence type="ECO:0000256" key="6">
    <source>
        <dbReference type="ARBA" id="ARBA00022833"/>
    </source>
</evidence>
<dbReference type="OrthoDB" id="264354at2759"/>
<feature type="domain" description="RING-CH-type" evidence="10">
    <location>
        <begin position="134"/>
        <end position="196"/>
    </location>
</feature>
<feature type="region of interest" description="Disordered" evidence="8">
    <location>
        <begin position="72"/>
        <end position="104"/>
    </location>
</feature>
<dbReference type="Proteomes" id="UP000593567">
    <property type="component" value="Unassembled WGS sequence"/>
</dbReference>
<dbReference type="Pfam" id="PF12906">
    <property type="entry name" value="RINGv"/>
    <property type="match status" value="1"/>
</dbReference>
<dbReference type="InterPro" id="IPR011016">
    <property type="entry name" value="Znf_RING-CH"/>
</dbReference>
<dbReference type="PROSITE" id="PS51292">
    <property type="entry name" value="ZF_RING_CH"/>
    <property type="match status" value="1"/>
</dbReference>
<evidence type="ECO:0000256" key="4">
    <source>
        <dbReference type="ARBA" id="ARBA00022723"/>
    </source>
</evidence>
<dbReference type="SUPFAM" id="SSF57850">
    <property type="entry name" value="RING/U-box"/>
    <property type="match status" value="1"/>
</dbReference>
<comment type="subcellular location">
    <subcellularLocation>
        <location evidence="1">Endomembrane system</location>
        <topology evidence="1">Multi-pass membrane protein</topology>
    </subcellularLocation>
    <subcellularLocation>
        <location evidence="2">Endosome</location>
    </subcellularLocation>
    <subcellularLocation>
        <location evidence="3">Lysosome membrane</location>
    </subcellularLocation>
</comment>
<evidence type="ECO:0000256" key="2">
    <source>
        <dbReference type="ARBA" id="ARBA00004177"/>
    </source>
</evidence>
<name>A0A7J7JR31_BUGNE</name>
<evidence type="ECO:0000256" key="7">
    <source>
        <dbReference type="ARBA" id="ARBA00022859"/>
    </source>
</evidence>
<feature type="compositionally biased region" description="Polar residues" evidence="8">
    <location>
        <begin position="72"/>
        <end position="93"/>
    </location>
</feature>
<dbReference type="SMART" id="SM00744">
    <property type="entry name" value="RINGv"/>
    <property type="match status" value="1"/>
</dbReference>
<dbReference type="Gene3D" id="3.30.40.10">
    <property type="entry name" value="Zinc/RING finger domain, C3HC4 (zinc finger)"/>
    <property type="match status" value="1"/>
</dbReference>
<dbReference type="GO" id="GO:0002376">
    <property type="term" value="P:immune system process"/>
    <property type="evidence" value="ECO:0007669"/>
    <property type="project" value="UniProtKB-KW"/>
</dbReference>
<evidence type="ECO:0000256" key="1">
    <source>
        <dbReference type="ARBA" id="ARBA00004127"/>
    </source>
</evidence>
<evidence type="ECO:0000256" key="5">
    <source>
        <dbReference type="ARBA" id="ARBA00022771"/>
    </source>
</evidence>
<evidence type="ECO:0000256" key="3">
    <source>
        <dbReference type="ARBA" id="ARBA00004656"/>
    </source>
</evidence>
<keyword evidence="9" id="KW-0812">Transmembrane</keyword>
<dbReference type="GO" id="GO:0008270">
    <property type="term" value="F:zinc ion binding"/>
    <property type="evidence" value="ECO:0007669"/>
    <property type="project" value="UniProtKB-KW"/>
</dbReference>
<evidence type="ECO:0000256" key="8">
    <source>
        <dbReference type="SAM" id="MobiDB-lite"/>
    </source>
</evidence>
<keyword evidence="6" id="KW-0862">Zinc</keyword>
<sequence>MPVMSSDISSLSNVNASSSETLPLLDYTSTVEAALQAGTATMPPAQTQTFELTSSQRVDPVEGTRDQVLTEVETTSPCVSSAPVTPSPNSSPEGSPDIKTSHQEEGIEHLKDAVIFDTQKTKLEDEQLSVSAASFSQDGDICRICHCCAGEEAGSLISPCDCSGSMKWVHQKCLQKWVKSRDARKCELCGFSFNMTSSVKPFRKWSKLNMSSVEQRRVLCSVTFHVVAITCVIWSLYVLIDRTAVEIKSGDLNWPFWTKLVVVAIGFTGGLVFMYVQCKTYVKLFRRWKQFNRIIYINNVEVENAPGNDLDGEDAPTANTIVLKDVAAGAVV</sequence>
<evidence type="ECO:0000256" key="9">
    <source>
        <dbReference type="SAM" id="Phobius"/>
    </source>
</evidence>
<evidence type="ECO:0000313" key="11">
    <source>
        <dbReference type="EMBL" id="KAF6027898.1"/>
    </source>
</evidence>
<dbReference type="InterPro" id="IPR013083">
    <property type="entry name" value="Znf_RING/FYVE/PHD"/>
</dbReference>
<keyword evidence="4" id="KW-0479">Metal-binding</keyword>
<keyword evidence="9" id="KW-0472">Membrane</keyword>
<keyword evidence="7" id="KW-0391">Immunity</keyword>
<keyword evidence="9" id="KW-1133">Transmembrane helix</keyword>
<comment type="caution">
    <text evidence="11">The sequence shown here is derived from an EMBL/GenBank/DDBJ whole genome shotgun (WGS) entry which is preliminary data.</text>
</comment>
<feature type="transmembrane region" description="Helical" evidence="9">
    <location>
        <begin position="260"/>
        <end position="278"/>
    </location>
</feature>
<dbReference type="GO" id="GO:0005765">
    <property type="term" value="C:lysosomal membrane"/>
    <property type="evidence" value="ECO:0007669"/>
    <property type="project" value="UniProtKB-SubCell"/>
</dbReference>
<feature type="transmembrane region" description="Helical" evidence="9">
    <location>
        <begin position="218"/>
        <end position="240"/>
    </location>
</feature>
<protein>
    <submittedName>
        <fullName evidence="11">MARCH8</fullName>
    </submittedName>
</protein>
<keyword evidence="5" id="KW-0863">Zinc-finger</keyword>
<dbReference type="AlphaFoldDB" id="A0A7J7JR31"/>
<evidence type="ECO:0000313" key="12">
    <source>
        <dbReference type="Proteomes" id="UP000593567"/>
    </source>
</evidence>
<gene>
    <name evidence="11" type="ORF">EB796_013799</name>
</gene>
<evidence type="ECO:0000259" key="10">
    <source>
        <dbReference type="PROSITE" id="PS51292"/>
    </source>
</evidence>
<proteinExistence type="predicted"/>
<reference evidence="11" key="1">
    <citation type="submission" date="2020-06" db="EMBL/GenBank/DDBJ databases">
        <title>Draft genome of Bugula neritina, a colonial animal packing powerful symbionts and potential medicines.</title>
        <authorList>
            <person name="Rayko M."/>
        </authorList>
    </citation>
    <scope>NUCLEOTIDE SEQUENCE [LARGE SCALE GENOMIC DNA]</scope>
    <source>
        <strain evidence="11">Kwan_BN1</strain>
    </source>
</reference>